<dbReference type="EMBL" id="CP095749">
    <property type="protein sequence ID" value="WEB38758.1"/>
    <property type="molecule type" value="Genomic_DNA"/>
</dbReference>
<evidence type="ECO:0000313" key="1">
    <source>
        <dbReference type="EMBL" id="WEB38758.1"/>
    </source>
</evidence>
<dbReference type="Proteomes" id="UP001218629">
    <property type="component" value="Chromosome"/>
</dbReference>
<dbReference type="RefSeq" id="WP_274911797.1">
    <property type="nucleotide sequence ID" value="NZ_CP095749.1"/>
</dbReference>
<gene>
    <name evidence="1" type="ORF">MOV08_05195</name>
</gene>
<reference evidence="1 2" key="1">
    <citation type="submission" date="2022-03" db="EMBL/GenBank/DDBJ databases">
        <title>Streptomyces yunnanensis P86,complete genome.</title>
        <authorList>
            <person name="Chen S."/>
            <person name="Zhang Q."/>
        </authorList>
    </citation>
    <scope>NUCLEOTIDE SEQUENCE [LARGE SCALE GENOMIC DNA]</scope>
    <source>
        <strain evidence="1 2">P86</strain>
    </source>
</reference>
<sequence>MTALITLDDVAARLGRPISEDEKAKIQALIEDVSALITAETGKDFQSHTDEVIGITSCRGPRLRLPWKLFPITDIFDVKFSTDPAPLRDWFYEDGFLVRRRGWWPTQAETTFPVVFVRLTYGYAEVPEDIRAVCAQEVIRWLAQSPGVSMERVGELQVQYSSGTQTLSSASRQALKKYRLRVVSTSLRR</sequence>
<protein>
    <submittedName>
        <fullName evidence="1">Phage gp6-like head-tail connector protein</fullName>
    </submittedName>
</protein>
<evidence type="ECO:0000313" key="2">
    <source>
        <dbReference type="Proteomes" id="UP001218629"/>
    </source>
</evidence>
<name>A0ABY8A1I8_9ACTN</name>
<proteinExistence type="predicted"/>
<accession>A0ABY8A1I8</accession>
<keyword evidence="2" id="KW-1185">Reference proteome</keyword>
<organism evidence="1 2">
    <name type="scientific">Streptomyces yunnanensis</name>
    <dbReference type="NCBI Taxonomy" id="156453"/>
    <lineage>
        <taxon>Bacteria</taxon>
        <taxon>Bacillati</taxon>
        <taxon>Actinomycetota</taxon>
        <taxon>Actinomycetes</taxon>
        <taxon>Kitasatosporales</taxon>
        <taxon>Streptomycetaceae</taxon>
        <taxon>Streptomyces</taxon>
    </lineage>
</organism>